<feature type="domain" description="PAS" evidence="19">
    <location>
        <begin position="451"/>
        <end position="524"/>
    </location>
</feature>
<evidence type="ECO:0000256" key="10">
    <source>
        <dbReference type="ARBA" id="ARBA00022840"/>
    </source>
</evidence>
<dbReference type="GO" id="GO:0000156">
    <property type="term" value="F:phosphorelay response regulator activity"/>
    <property type="evidence" value="ECO:0007669"/>
    <property type="project" value="TreeGrafter"/>
</dbReference>
<dbReference type="InterPro" id="IPR011006">
    <property type="entry name" value="CheY-like_superfamily"/>
</dbReference>
<dbReference type="EMBL" id="SDPQ02000001">
    <property type="protein sequence ID" value="KAA1399218.1"/>
    <property type="molecule type" value="Genomic_DNA"/>
</dbReference>
<keyword evidence="10" id="KW-0067">ATP-binding</keyword>
<dbReference type="Pfam" id="PF02518">
    <property type="entry name" value="HATPase_c"/>
    <property type="match status" value="1"/>
</dbReference>
<evidence type="ECO:0000256" key="12">
    <source>
        <dbReference type="ARBA" id="ARBA00023012"/>
    </source>
</evidence>
<dbReference type="NCBIfam" id="TIGR00229">
    <property type="entry name" value="sensory_box"/>
    <property type="match status" value="3"/>
</dbReference>
<dbReference type="InterPro" id="IPR036890">
    <property type="entry name" value="HATPase_C_sf"/>
</dbReference>
<evidence type="ECO:0000256" key="9">
    <source>
        <dbReference type="ARBA" id="ARBA00022777"/>
    </source>
</evidence>
<dbReference type="SMART" id="SM00388">
    <property type="entry name" value="HisKA"/>
    <property type="match status" value="1"/>
</dbReference>
<dbReference type="CDD" id="cd00130">
    <property type="entry name" value="PAS"/>
    <property type="match status" value="2"/>
</dbReference>
<feature type="coiled-coil region" evidence="16">
    <location>
        <begin position="569"/>
        <end position="596"/>
    </location>
</feature>
<dbReference type="InterPro" id="IPR050351">
    <property type="entry name" value="BphY/WalK/GraS-like"/>
</dbReference>
<dbReference type="SUPFAM" id="SSF55874">
    <property type="entry name" value="ATPase domain of HSP90 chaperone/DNA topoisomerase II/histidine kinase"/>
    <property type="match status" value="1"/>
</dbReference>
<sequence>MARAASVHPMAVRRREQRWSQRSRNAAAGAIVATMGNTTATVVLIDDSAEVRELLKTQFRLSGLLTVVGDGANGVEAIGLAHRHQPDLLLLDLSMPSMDGLDALHGILTVSPQTRVVIYTGFESNGLADRAIELGAAAFLEKSVPIEQMANRLHAIVADTAASPAPERRLEVVPDPAERQVSTEQEHAHDDQSVLDEHLERFREVFEQAAIGMATMTLTGSIVRANRALGEILLRKHQDLVGVDYATLTFGRGAQLGAALDEIVVGAADLVHLEHEVRGTPEPRHVQASIAAIRDEAGAPLYLFLQVQDVTAQRAAEERLRLSEERFRLLVDAVEEYAIFMLSPEGIVVSWNPGAQRSEGYRAEEIIGRHFRTFYPRELQEARHPEYELERALADGHYSEEGWRVRKDGSVFWAHVLITAVFDDAGQHLGFAKVTRDITTNRESQEELRQSEERFRLLVEAVADYAIFMLDPEGHVMSWNTGAQRSTGYSSREIIGQHFRIFYLPESQAERHPESELEIALDTGRYEEEGWRVRKDGTRYWSNVVITAVFNDVGEHVGFAKVTRDRTEKRLTEEEREQTNASLAALNERLRQAAADQTQFLAVTAHELRTPAAVLRGTADTLSRHWADLGEQERTGLLAGMSSSADRLGRLLNDLLTASKLDSDALNLRPVRVSIATLVTTAVDGARLASTGVDIQVGAIPEVDVLVDTNRIGQAIDNLIGNAISHGTPPVRLDVAVSADMAQVRVSDSGSGVDTDVLPRLFERFATGDNVRGTGLGLFIARELARASGGEAFYEPSTPGNSAGTFVLTVPVA</sequence>
<keyword evidence="22" id="KW-1185">Reference proteome</keyword>
<dbReference type="PROSITE" id="PS50109">
    <property type="entry name" value="HIS_KIN"/>
    <property type="match status" value="1"/>
</dbReference>
<keyword evidence="6" id="KW-0808">Transferase</keyword>
<organism evidence="21 22">
    <name type="scientific">Aeromicrobium ginsengisoli</name>
    <dbReference type="NCBI Taxonomy" id="363867"/>
    <lineage>
        <taxon>Bacteria</taxon>
        <taxon>Bacillati</taxon>
        <taxon>Actinomycetota</taxon>
        <taxon>Actinomycetes</taxon>
        <taxon>Propionibacteriales</taxon>
        <taxon>Nocardioidaceae</taxon>
        <taxon>Aeromicrobium</taxon>
    </lineage>
</organism>
<dbReference type="InterPro" id="IPR001610">
    <property type="entry name" value="PAC"/>
</dbReference>
<dbReference type="SMART" id="SM00086">
    <property type="entry name" value="PAC"/>
    <property type="match status" value="3"/>
</dbReference>
<dbReference type="SUPFAM" id="SSF52172">
    <property type="entry name" value="CheY-like"/>
    <property type="match status" value="1"/>
</dbReference>
<dbReference type="InterPro" id="IPR000014">
    <property type="entry name" value="PAS"/>
</dbReference>
<evidence type="ECO:0000256" key="5">
    <source>
        <dbReference type="ARBA" id="ARBA00022553"/>
    </source>
</evidence>
<dbReference type="PANTHER" id="PTHR42878">
    <property type="entry name" value="TWO-COMPONENT HISTIDINE KINASE"/>
    <property type="match status" value="1"/>
</dbReference>
<dbReference type="GO" id="GO:0030295">
    <property type="term" value="F:protein kinase activator activity"/>
    <property type="evidence" value="ECO:0007669"/>
    <property type="project" value="TreeGrafter"/>
</dbReference>
<dbReference type="GO" id="GO:0005524">
    <property type="term" value="F:ATP binding"/>
    <property type="evidence" value="ECO:0007669"/>
    <property type="project" value="UniProtKB-KW"/>
</dbReference>
<dbReference type="SUPFAM" id="SSF47384">
    <property type="entry name" value="Homodimeric domain of signal transducing histidine kinase"/>
    <property type="match status" value="1"/>
</dbReference>
<evidence type="ECO:0000256" key="8">
    <source>
        <dbReference type="ARBA" id="ARBA00022741"/>
    </source>
</evidence>
<dbReference type="CDD" id="cd00075">
    <property type="entry name" value="HATPase"/>
    <property type="match status" value="1"/>
</dbReference>
<evidence type="ECO:0000256" key="2">
    <source>
        <dbReference type="ARBA" id="ARBA00004141"/>
    </source>
</evidence>
<keyword evidence="16" id="KW-0175">Coiled coil</keyword>
<feature type="modified residue" description="4-aspartylphosphate" evidence="15">
    <location>
        <position position="92"/>
    </location>
</feature>
<dbReference type="PANTHER" id="PTHR42878:SF7">
    <property type="entry name" value="SENSOR HISTIDINE KINASE GLRK"/>
    <property type="match status" value="1"/>
</dbReference>
<dbReference type="InterPro" id="IPR000700">
    <property type="entry name" value="PAS-assoc_C"/>
</dbReference>
<keyword evidence="8" id="KW-0547">Nucleotide-binding</keyword>
<evidence type="ECO:0000256" key="6">
    <source>
        <dbReference type="ARBA" id="ARBA00022679"/>
    </source>
</evidence>
<evidence type="ECO:0000256" key="3">
    <source>
        <dbReference type="ARBA" id="ARBA00004236"/>
    </source>
</evidence>
<dbReference type="InterPro" id="IPR005467">
    <property type="entry name" value="His_kinase_dom"/>
</dbReference>
<reference evidence="21" key="1">
    <citation type="submission" date="2019-09" db="EMBL/GenBank/DDBJ databases">
        <authorList>
            <person name="Li J."/>
        </authorList>
    </citation>
    <scope>NUCLEOTIDE SEQUENCE [LARGE SCALE GENOMIC DNA]</scope>
    <source>
        <strain evidence="21">JCM 14732</strain>
    </source>
</reference>
<comment type="catalytic activity">
    <reaction evidence="1">
        <text>ATP + protein L-histidine = ADP + protein N-phospho-L-histidine.</text>
        <dbReference type="EC" id="2.7.13.3"/>
    </reaction>
</comment>
<evidence type="ECO:0000256" key="11">
    <source>
        <dbReference type="ARBA" id="ARBA00022989"/>
    </source>
</evidence>
<evidence type="ECO:0000256" key="14">
    <source>
        <dbReference type="ARBA" id="ARBA00039401"/>
    </source>
</evidence>
<dbReference type="EC" id="2.7.13.3" evidence="4"/>
<dbReference type="Pfam" id="PF00512">
    <property type="entry name" value="HisKA"/>
    <property type="match status" value="1"/>
</dbReference>
<dbReference type="SMART" id="SM00448">
    <property type="entry name" value="REC"/>
    <property type="match status" value="1"/>
</dbReference>
<dbReference type="GO" id="GO:0005886">
    <property type="term" value="C:plasma membrane"/>
    <property type="evidence" value="ECO:0007669"/>
    <property type="project" value="UniProtKB-SubCell"/>
</dbReference>
<keyword evidence="11" id="KW-1133">Transmembrane helix</keyword>
<dbReference type="InterPro" id="IPR035965">
    <property type="entry name" value="PAS-like_dom_sf"/>
</dbReference>
<dbReference type="PROSITE" id="PS50110">
    <property type="entry name" value="RESPONSE_REGULATORY"/>
    <property type="match status" value="1"/>
</dbReference>
<accession>A0A5M4FGV6</accession>
<keyword evidence="5 15" id="KW-0597">Phosphoprotein</keyword>
<evidence type="ECO:0000259" key="17">
    <source>
        <dbReference type="PROSITE" id="PS50109"/>
    </source>
</evidence>
<dbReference type="CDD" id="cd00082">
    <property type="entry name" value="HisKA"/>
    <property type="match status" value="1"/>
</dbReference>
<evidence type="ECO:0000313" key="22">
    <source>
        <dbReference type="Proteomes" id="UP000380867"/>
    </source>
</evidence>
<dbReference type="SMART" id="SM00387">
    <property type="entry name" value="HATPase_c"/>
    <property type="match status" value="1"/>
</dbReference>
<gene>
    <name evidence="21" type="ORF">ESP70_000115</name>
</gene>
<evidence type="ECO:0000313" key="21">
    <source>
        <dbReference type="EMBL" id="KAA1399218.1"/>
    </source>
</evidence>
<evidence type="ECO:0000259" key="19">
    <source>
        <dbReference type="PROSITE" id="PS50112"/>
    </source>
</evidence>
<dbReference type="OrthoDB" id="9764154at2"/>
<dbReference type="SUPFAM" id="SSF55785">
    <property type="entry name" value="PYP-like sensor domain (PAS domain)"/>
    <property type="match status" value="3"/>
</dbReference>
<dbReference type="PRINTS" id="PR00344">
    <property type="entry name" value="BCTRLSENSOR"/>
</dbReference>
<comment type="caution">
    <text evidence="21">The sequence shown here is derived from an EMBL/GenBank/DDBJ whole genome shotgun (WGS) entry which is preliminary data.</text>
</comment>
<dbReference type="InterPro" id="IPR004358">
    <property type="entry name" value="Sig_transdc_His_kin-like_C"/>
</dbReference>
<dbReference type="AlphaFoldDB" id="A0A5M4FGV6"/>
<feature type="domain" description="PAC" evidence="20">
    <location>
        <begin position="398"/>
        <end position="450"/>
    </location>
</feature>
<evidence type="ECO:0000259" key="20">
    <source>
        <dbReference type="PROSITE" id="PS50113"/>
    </source>
</evidence>
<evidence type="ECO:0000256" key="1">
    <source>
        <dbReference type="ARBA" id="ARBA00000085"/>
    </source>
</evidence>
<dbReference type="InterPro" id="IPR003594">
    <property type="entry name" value="HATPase_dom"/>
</dbReference>
<comment type="subcellular location">
    <subcellularLocation>
        <location evidence="3">Cell membrane</location>
    </subcellularLocation>
    <subcellularLocation>
        <location evidence="2">Membrane</location>
        <topology evidence="2">Multi-pass membrane protein</topology>
    </subcellularLocation>
</comment>
<feature type="domain" description="PAC" evidence="20">
    <location>
        <begin position="526"/>
        <end position="578"/>
    </location>
</feature>
<dbReference type="Gene3D" id="3.30.450.20">
    <property type="entry name" value="PAS domain"/>
    <property type="match status" value="3"/>
</dbReference>
<dbReference type="InterPro" id="IPR003661">
    <property type="entry name" value="HisK_dim/P_dom"/>
</dbReference>
<dbReference type="Gene3D" id="3.30.565.10">
    <property type="entry name" value="Histidine kinase-like ATPase, C-terminal domain"/>
    <property type="match status" value="1"/>
</dbReference>
<dbReference type="Gene3D" id="1.10.287.130">
    <property type="match status" value="1"/>
</dbReference>
<dbReference type="Pfam" id="PF13426">
    <property type="entry name" value="PAS_9"/>
    <property type="match status" value="2"/>
</dbReference>
<evidence type="ECO:0000259" key="18">
    <source>
        <dbReference type="PROSITE" id="PS50110"/>
    </source>
</evidence>
<protein>
    <recommendedName>
        <fullName evidence="14">Sensor-like histidine kinase SenX3</fullName>
        <ecNumber evidence="4">2.7.13.3</ecNumber>
    </recommendedName>
</protein>
<feature type="domain" description="Response regulatory" evidence="18">
    <location>
        <begin position="41"/>
        <end position="157"/>
    </location>
</feature>
<evidence type="ECO:0000256" key="16">
    <source>
        <dbReference type="SAM" id="Coils"/>
    </source>
</evidence>
<dbReference type="InterPro" id="IPR036097">
    <property type="entry name" value="HisK_dim/P_sf"/>
</dbReference>
<evidence type="ECO:0000256" key="7">
    <source>
        <dbReference type="ARBA" id="ARBA00022692"/>
    </source>
</evidence>
<dbReference type="GO" id="GO:0007234">
    <property type="term" value="P:osmosensory signaling via phosphorelay pathway"/>
    <property type="evidence" value="ECO:0007669"/>
    <property type="project" value="TreeGrafter"/>
</dbReference>
<evidence type="ECO:0000256" key="4">
    <source>
        <dbReference type="ARBA" id="ARBA00012438"/>
    </source>
</evidence>
<dbReference type="Gene3D" id="3.40.50.2300">
    <property type="match status" value="1"/>
</dbReference>
<evidence type="ECO:0000256" key="13">
    <source>
        <dbReference type="ARBA" id="ARBA00023136"/>
    </source>
</evidence>
<keyword evidence="12" id="KW-0902">Two-component regulatory system</keyword>
<dbReference type="GO" id="GO:0000155">
    <property type="term" value="F:phosphorelay sensor kinase activity"/>
    <property type="evidence" value="ECO:0007669"/>
    <property type="project" value="InterPro"/>
</dbReference>
<name>A0A5M4FGV6_9ACTN</name>
<dbReference type="Pfam" id="PF00072">
    <property type="entry name" value="Response_reg"/>
    <property type="match status" value="1"/>
</dbReference>
<keyword evidence="7" id="KW-0812">Transmembrane</keyword>
<dbReference type="PROSITE" id="PS50112">
    <property type="entry name" value="PAS"/>
    <property type="match status" value="2"/>
</dbReference>
<dbReference type="Pfam" id="PF08448">
    <property type="entry name" value="PAS_4"/>
    <property type="match status" value="1"/>
</dbReference>
<dbReference type="Proteomes" id="UP000380867">
    <property type="component" value="Unassembled WGS sequence"/>
</dbReference>
<dbReference type="InterPro" id="IPR001789">
    <property type="entry name" value="Sig_transdc_resp-reg_receiver"/>
</dbReference>
<feature type="domain" description="PAS" evidence="19">
    <location>
        <begin position="323"/>
        <end position="396"/>
    </location>
</feature>
<dbReference type="CDD" id="cd17535">
    <property type="entry name" value="REC_NarL-like"/>
    <property type="match status" value="1"/>
</dbReference>
<dbReference type="SMART" id="SM00091">
    <property type="entry name" value="PAS"/>
    <property type="match status" value="3"/>
</dbReference>
<keyword evidence="13" id="KW-0472">Membrane</keyword>
<dbReference type="PROSITE" id="PS50113">
    <property type="entry name" value="PAC"/>
    <property type="match status" value="2"/>
</dbReference>
<evidence type="ECO:0000256" key="15">
    <source>
        <dbReference type="PROSITE-ProRule" id="PRU00169"/>
    </source>
</evidence>
<dbReference type="InterPro" id="IPR058245">
    <property type="entry name" value="NreC/VraR/RcsB-like_REC"/>
</dbReference>
<proteinExistence type="predicted"/>
<keyword evidence="9" id="KW-0418">Kinase</keyword>
<feature type="domain" description="Histidine kinase" evidence="17">
    <location>
        <begin position="603"/>
        <end position="813"/>
    </location>
</feature>
<dbReference type="InterPro" id="IPR013656">
    <property type="entry name" value="PAS_4"/>
</dbReference>